<reference evidence="2 3" key="1">
    <citation type="submission" date="2018-05" db="EMBL/GenBank/DDBJ databases">
        <title>Freshwater and sediment microbial communities from various areas in North America, analyzing microbe dynamics in response to fracking.</title>
        <authorList>
            <person name="Lamendella R."/>
        </authorList>
    </citation>
    <scope>NUCLEOTIDE SEQUENCE [LARGE SCALE GENOMIC DNA]</scope>
    <source>
        <strain evidence="2 3">DB-3</strain>
    </source>
</reference>
<feature type="domain" description="ATPase AAA-type core" evidence="1">
    <location>
        <begin position="48"/>
        <end position="395"/>
    </location>
</feature>
<proteinExistence type="predicted"/>
<dbReference type="PANTHER" id="PTHR40396:SF1">
    <property type="entry name" value="ATPASE AAA-TYPE CORE DOMAIN-CONTAINING PROTEIN"/>
    <property type="match status" value="1"/>
</dbReference>
<accession>A0A855XVW4</accession>
<protein>
    <recommendedName>
        <fullName evidence="1">ATPase AAA-type core domain-containing protein</fullName>
    </recommendedName>
</protein>
<comment type="caution">
    <text evidence="2">The sequence shown here is derived from an EMBL/GenBank/DDBJ whole genome shotgun (WGS) entry which is preliminary data.</text>
</comment>
<dbReference type="Gene3D" id="3.40.50.300">
    <property type="entry name" value="P-loop containing nucleotide triphosphate hydrolases"/>
    <property type="match status" value="1"/>
</dbReference>
<organism evidence="2 3">
    <name type="scientific">Paenibacillus pabuli</name>
    <dbReference type="NCBI Taxonomy" id="1472"/>
    <lineage>
        <taxon>Bacteria</taxon>
        <taxon>Bacillati</taxon>
        <taxon>Bacillota</taxon>
        <taxon>Bacilli</taxon>
        <taxon>Bacillales</taxon>
        <taxon>Paenibacillaceae</taxon>
        <taxon>Paenibacillus</taxon>
    </lineage>
</organism>
<sequence>MIVRFSVENFKSFRDKQELTMIPAKKIKKNKEHVVSFDKVSLLRTATIYGANASGKSNLIEAMKFAKYVITNRVPLQANKMYCRVVSDGHKRDSTFEFEIFKNNKFYAYGFSMNLFDRIIKSEWLYELVPGKDLQHMLFERETEIKRIELGDRVKLDEMDRMKFKTYTLDFEDNNSGLFLKEMNRNKKIENGSNLGFFKDVFEWFEDDLVTIFPDQPITDFEYFYGDDGNQKINQIIDLFDTGISKVKIEEISFSDLKSKLPSKLLEEVLTSFKNKLEDSDRNKNAMISLRTRNAFYNIKGVPGEEPIITTIMLEHGAQTISDFEFDEESDGTRRLFDLLDILISNKKNKVYVIDELERSLHPKLTYKFIELFFEILKNNHTQLIFTTHESTIMDQNLLRRDEIWFVERNKDNISHLYSLDRFKERYDKKLSKNYLDGRYGGIPVLKSFSFSEDGEVQ</sequence>
<dbReference type="InterPro" id="IPR003959">
    <property type="entry name" value="ATPase_AAA_core"/>
</dbReference>
<dbReference type="GO" id="GO:0016887">
    <property type="term" value="F:ATP hydrolysis activity"/>
    <property type="evidence" value="ECO:0007669"/>
    <property type="project" value="InterPro"/>
</dbReference>
<evidence type="ECO:0000313" key="2">
    <source>
        <dbReference type="EMBL" id="PWW37222.1"/>
    </source>
</evidence>
<dbReference type="RefSeq" id="WP_110000690.1">
    <property type="nucleotide sequence ID" value="NZ_QGTZ01000009.1"/>
</dbReference>
<dbReference type="InterPro" id="IPR027417">
    <property type="entry name" value="P-loop_NTPase"/>
</dbReference>
<dbReference type="EMBL" id="QGTZ01000009">
    <property type="protein sequence ID" value="PWW37222.1"/>
    <property type="molecule type" value="Genomic_DNA"/>
</dbReference>
<evidence type="ECO:0000313" key="3">
    <source>
        <dbReference type="Proteomes" id="UP000247078"/>
    </source>
</evidence>
<dbReference type="SUPFAM" id="SSF52540">
    <property type="entry name" value="P-loop containing nucleoside triphosphate hydrolases"/>
    <property type="match status" value="1"/>
</dbReference>
<dbReference type="Proteomes" id="UP000247078">
    <property type="component" value="Unassembled WGS sequence"/>
</dbReference>
<evidence type="ECO:0000259" key="1">
    <source>
        <dbReference type="Pfam" id="PF13304"/>
    </source>
</evidence>
<dbReference type="GO" id="GO:0005524">
    <property type="term" value="F:ATP binding"/>
    <property type="evidence" value="ECO:0007669"/>
    <property type="project" value="InterPro"/>
</dbReference>
<gene>
    <name evidence="2" type="ORF">DET56_109107</name>
</gene>
<dbReference type="PANTHER" id="PTHR40396">
    <property type="entry name" value="ATPASE-LIKE PROTEIN"/>
    <property type="match status" value="1"/>
</dbReference>
<dbReference type="AlphaFoldDB" id="A0A855XVW4"/>
<dbReference type="Pfam" id="PF13304">
    <property type="entry name" value="AAA_21"/>
    <property type="match status" value="1"/>
</dbReference>
<name>A0A855XVW4_9BACL</name>